<accession>A0A146L6Y2</accession>
<feature type="non-terminal residue" evidence="2">
    <location>
        <position position="1"/>
    </location>
</feature>
<proteinExistence type="predicted"/>
<keyword evidence="1" id="KW-1133">Transmembrane helix</keyword>
<evidence type="ECO:0000256" key="1">
    <source>
        <dbReference type="SAM" id="Phobius"/>
    </source>
</evidence>
<sequence length="258" mass="27036">PLRYRTHYVTGPTTLPDPLRYRSHYVTGVSVMNLVFVLMLATAESAVVSTVGNFLVGQALAASGLAVPIAVAGAATDTELMKEGLDFAGNLTEFTTSLISNTSDHVTQLARNGLNSTTELGHKALKGGVQVTKQGLGFAKTVSKHVPGYSTVISMGTKVGLTGLPLVETVAEKGLTLVNKGGDKVLTLSNNAIKGGAGTVNTVAQTGIGIGRDVVDRVDKAKNKFTGTLNRYSGGILFRKTRSLGAKRRIHQESIGEK</sequence>
<gene>
    <name evidence="2" type="ORF">g.69836</name>
</gene>
<evidence type="ECO:0000313" key="2">
    <source>
        <dbReference type="EMBL" id="JAQ04208.1"/>
    </source>
</evidence>
<feature type="transmembrane region" description="Helical" evidence="1">
    <location>
        <begin position="55"/>
        <end position="75"/>
    </location>
</feature>
<protein>
    <submittedName>
        <fullName evidence="2">Uncharacterized protein</fullName>
    </submittedName>
</protein>
<name>A0A146L6Y2_LYGHE</name>
<keyword evidence="1" id="KW-0812">Transmembrane</keyword>
<reference evidence="2" key="1">
    <citation type="journal article" date="2016" name="Gigascience">
        <title>De novo construction of an expanded transcriptome assembly for the western tarnished plant bug, Lygus hesperus.</title>
        <authorList>
            <person name="Tassone E.E."/>
            <person name="Geib S.M."/>
            <person name="Hall B."/>
            <person name="Fabrick J.A."/>
            <person name="Brent C.S."/>
            <person name="Hull J.J."/>
        </authorList>
    </citation>
    <scope>NUCLEOTIDE SEQUENCE</scope>
</reference>
<dbReference type="AlphaFoldDB" id="A0A146L6Y2"/>
<feature type="transmembrane region" description="Helical" evidence="1">
    <location>
        <begin position="25"/>
        <end position="43"/>
    </location>
</feature>
<keyword evidence="1" id="KW-0472">Membrane</keyword>
<organism evidence="2">
    <name type="scientific">Lygus hesperus</name>
    <name type="common">Western plant bug</name>
    <dbReference type="NCBI Taxonomy" id="30085"/>
    <lineage>
        <taxon>Eukaryota</taxon>
        <taxon>Metazoa</taxon>
        <taxon>Ecdysozoa</taxon>
        <taxon>Arthropoda</taxon>
        <taxon>Hexapoda</taxon>
        <taxon>Insecta</taxon>
        <taxon>Pterygota</taxon>
        <taxon>Neoptera</taxon>
        <taxon>Paraneoptera</taxon>
        <taxon>Hemiptera</taxon>
        <taxon>Heteroptera</taxon>
        <taxon>Panheteroptera</taxon>
        <taxon>Cimicomorpha</taxon>
        <taxon>Miridae</taxon>
        <taxon>Mirini</taxon>
        <taxon>Lygus</taxon>
    </lineage>
</organism>
<dbReference type="EMBL" id="GDHC01014421">
    <property type="protein sequence ID" value="JAQ04208.1"/>
    <property type="molecule type" value="Transcribed_RNA"/>
</dbReference>